<dbReference type="Pfam" id="PF02958">
    <property type="entry name" value="EcKL"/>
    <property type="match status" value="1"/>
</dbReference>
<reference evidence="2" key="1">
    <citation type="journal article" date="2020" name="J Insects Food Feed">
        <title>The yellow mealworm (Tenebrio molitor) genome: a resource for the emerging insects as food and feed industry.</title>
        <authorList>
            <person name="Eriksson T."/>
            <person name="Andere A."/>
            <person name="Kelstrup H."/>
            <person name="Emery V."/>
            <person name="Picard C."/>
        </authorList>
    </citation>
    <scope>NUCLEOTIDE SEQUENCE</scope>
    <source>
        <strain evidence="2">Stoneville</strain>
        <tissue evidence="2">Whole head</tissue>
    </source>
</reference>
<dbReference type="SMART" id="SM00587">
    <property type="entry name" value="CHK"/>
    <property type="match status" value="1"/>
</dbReference>
<evidence type="ECO:0000259" key="1">
    <source>
        <dbReference type="SMART" id="SM00587"/>
    </source>
</evidence>
<dbReference type="EMBL" id="JABDTM020024331">
    <property type="protein sequence ID" value="KAH0814391.1"/>
    <property type="molecule type" value="Genomic_DNA"/>
</dbReference>
<reference evidence="2" key="2">
    <citation type="submission" date="2021-08" db="EMBL/GenBank/DDBJ databases">
        <authorList>
            <person name="Eriksson T."/>
        </authorList>
    </citation>
    <scope>NUCLEOTIDE SEQUENCE</scope>
    <source>
        <strain evidence="2">Stoneville</strain>
        <tissue evidence="2">Whole head</tissue>
    </source>
</reference>
<organism evidence="2 3">
    <name type="scientific">Tenebrio molitor</name>
    <name type="common">Yellow mealworm beetle</name>
    <dbReference type="NCBI Taxonomy" id="7067"/>
    <lineage>
        <taxon>Eukaryota</taxon>
        <taxon>Metazoa</taxon>
        <taxon>Ecdysozoa</taxon>
        <taxon>Arthropoda</taxon>
        <taxon>Hexapoda</taxon>
        <taxon>Insecta</taxon>
        <taxon>Pterygota</taxon>
        <taxon>Neoptera</taxon>
        <taxon>Endopterygota</taxon>
        <taxon>Coleoptera</taxon>
        <taxon>Polyphaga</taxon>
        <taxon>Cucujiformia</taxon>
        <taxon>Tenebrionidae</taxon>
        <taxon>Tenebrio</taxon>
    </lineage>
</organism>
<feature type="domain" description="CHK kinase-like" evidence="1">
    <location>
        <begin position="300"/>
        <end position="497"/>
    </location>
</feature>
<keyword evidence="3" id="KW-1185">Reference proteome</keyword>
<proteinExistence type="predicted"/>
<accession>A0A8J6HHW6</accession>
<dbReference type="AlphaFoldDB" id="A0A8J6HHW6"/>
<protein>
    <recommendedName>
        <fullName evidence="1">CHK kinase-like domain-containing protein</fullName>
    </recommendedName>
</protein>
<dbReference type="InterPro" id="IPR015897">
    <property type="entry name" value="CHK_kinase-like"/>
</dbReference>
<dbReference type="Proteomes" id="UP000719412">
    <property type="component" value="Unassembled WGS sequence"/>
</dbReference>
<dbReference type="SUPFAM" id="SSF56112">
    <property type="entry name" value="Protein kinase-like (PK-like)"/>
    <property type="match status" value="1"/>
</dbReference>
<name>A0A8J6HHW6_TENMO</name>
<dbReference type="Gene3D" id="3.90.1200.10">
    <property type="match status" value="1"/>
</dbReference>
<dbReference type="PANTHER" id="PTHR11012:SF48">
    <property type="entry name" value="CHK KINASE-LIKE DOMAIN-CONTAINING PROTEIN-RELATED"/>
    <property type="match status" value="1"/>
</dbReference>
<dbReference type="InterPro" id="IPR004119">
    <property type="entry name" value="EcKL"/>
</dbReference>
<dbReference type="PANTHER" id="PTHR11012">
    <property type="entry name" value="PROTEIN KINASE-LIKE DOMAIN-CONTAINING"/>
    <property type="match status" value="1"/>
</dbReference>
<evidence type="ECO:0000313" key="2">
    <source>
        <dbReference type="EMBL" id="KAH0814391.1"/>
    </source>
</evidence>
<dbReference type="InterPro" id="IPR011009">
    <property type="entry name" value="Kinase-like_dom_sf"/>
</dbReference>
<gene>
    <name evidence="2" type="ORF">GEV33_008402</name>
</gene>
<evidence type="ECO:0000313" key="3">
    <source>
        <dbReference type="Proteomes" id="UP000719412"/>
    </source>
</evidence>
<sequence length="590" mass="67448">MCIVVIPVIIKTDPAYRQLHLVLSGRTPCFVPECRRVQTIIIPQTLQFPPSSHRSNTPAAGIATRGSSIRLRRRRIFSQDAHPSAVDPQDRSRRRYLIRTSGSIPAFLSEGSSVSPLSTRLPQISSGCPRPVDVKQTTLYCTLSLRLIQDLSLCQYRIFDSKSCDFLSVQWLTNLRTIFLRDMADAILEQDDCQKVLEALLKTTSFQISSFRVLPFHNPLQGLVGEHFTLRVEYIYQDEPHECDFFVKTLSTNPMMVEFSKTVQIYEKEVFFYNLLEEFEKEGIDTSFAPRGYFFKPGVVVLEDLSKAHYKGTPKRRLLDLEHCQRCLETVAKLHAAGLIYETKKSKALGRKYSLVDDNAQILEDKFASKEETIATRWMQSSIEGVFALIDLIPETHITHASFKSKLLELLADDSPTVGLISGLLHNDLWTSNFLHQYKDTIPVETKLVDFQLIKYGPLELDVAEFLMTNSSRELRAQHYAALTRHYFDSLGAALVRAGLDPEILPPKSEFVRSCDNFKLVGKVHAIVDHSFTFVADEIYGDAMKSEESFRKFVFEERGRCIVESYNTNEEFRNVLREDVLELRDLLFSN</sequence>
<comment type="caution">
    <text evidence="2">The sequence shown here is derived from an EMBL/GenBank/DDBJ whole genome shotgun (WGS) entry which is preliminary data.</text>
</comment>